<keyword evidence="1" id="KW-0472">Membrane</keyword>
<reference evidence="2 3" key="1">
    <citation type="submission" date="2018-05" db="EMBL/GenBank/DDBJ databases">
        <title>Complete Genome Sequence of Deinococcus sp. strain 17bor-2.</title>
        <authorList>
            <person name="Srinivasan S."/>
        </authorList>
    </citation>
    <scope>NUCLEOTIDE SEQUENCE [LARGE SCALE GENOMIC DNA]</scope>
    <source>
        <strain evidence="2 3">17bor-2</strain>
    </source>
</reference>
<dbReference type="AlphaFoldDB" id="A0A2Z3JHI9"/>
<dbReference type="KEGG" id="dez:DKM44_10010"/>
<gene>
    <name evidence="2" type="ORF">DKM44_10010</name>
</gene>
<feature type="transmembrane region" description="Helical" evidence="1">
    <location>
        <begin position="56"/>
        <end position="73"/>
    </location>
</feature>
<keyword evidence="1" id="KW-1133">Transmembrane helix</keyword>
<keyword evidence="3" id="KW-1185">Reference proteome</keyword>
<dbReference type="Pfam" id="PF05656">
    <property type="entry name" value="DUF805"/>
    <property type="match status" value="1"/>
</dbReference>
<dbReference type="SUPFAM" id="SSF103473">
    <property type="entry name" value="MFS general substrate transporter"/>
    <property type="match status" value="1"/>
</dbReference>
<name>A0A2Z3JHI9_9DEIO</name>
<dbReference type="GO" id="GO:0005886">
    <property type="term" value="C:plasma membrane"/>
    <property type="evidence" value="ECO:0007669"/>
    <property type="project" value="TreeGrafter"/>
</dbReference>
<proteinExistence type="predicted"/>
<evidence type="ECO:0000313" key="3">
    <source>
        <dbReference type="Proteomes" id="UP000245368"/>
    </source>
</evidence>
<feature type="transmembrane region" description="Helical" evidence="1">
    <location>
        <begin position="23"/>
        <end position="44"/>
    </location>
</feature>
<dbReference type="Proteomes" id="UP000245368">
    <property type="component" value="Chromosome"/>
</dbReference>
<evidence type="ECO:0000256" key="1">
    <source>
        <dbReference type="SAM" id="Phobius"/>
    </source>
</evidence>
<dbReference type="RefSeq" id="WP_109827244.1">
    <property type="nucleotide sequence ID" value="NZ_CP029494.1"/>
</dbReference>
<feature type="transmembrane region" description="Helical" evidence="1">
    <location>
        <begin position="85"/>
        <end position="105"/>
    </location>
</feature>
<organism evidence="2 3">
    <name type="scientific">Deinococcus irradiatisoli</name>
    <dbReference type="NCBI Taxonomy" id="2202254"/>
    <lineage>
        <taxon>Bacteria</taxon>
        <taxon>Thermotogati</taxon>
        <taxon>Deinococcota</taxon>
        <taxon>Deinococci</taxon>
        <taxon>Deinococcales</taxon>
        <taxon>Deinococcaceae</taxon>
        <taxon>Deinococcus</taxon>
    </lineage>
</organism>
<dbReference type="InterPro" id="IPR008523">
    <property type="entry name" value="DUF805"/>
</dbReference>
<accession>A0A2Z3JHI9</accession>
<dbReference type="InterPro" id="IPR036259">
    <property type="entry name" value="MFS_trans_sf"/>
</dbReference>
<keyword evidence="1" id="KW-0812">Transmembrane</keyword>
<dbReference type="PANTHER" id="PTHR34980">
    <property type="entry name" value="INNER MEMBRANE PROTEIN-RELATED-RELATED"/>
    <property type="match status" value="1"/>
</dbReference>
<dbReference type="PANTHER" id="PTHR34980:SF2">
    <property type="entry name" value="INNER MEMBRANE PROTEIN YHAH-RELATED"/>
    <property type="match status" value="1"/>
</dbReference>
<evidence type="ECO:0000313" key="2">
    <source>
        <dbReference type="EMBL" id="AWN23516.1"/>
    </source>
</evidence>
<sequence length="130" mass="14978">MNEFVQVFRKWNVFSGRARRREYWMFTLFYFVFGIVFGILDVVFGTVGESSASVGLFYGVYSLVMLFPSLAVLCRRLHDAGYNNWWLLISLVPLIGQLVLLIFTLQDSQPGSNKWGPNPKLLYPNSAFIH</sequence>
<dbReference type="OrthoDB" id="9812349at2"/>
<dbReference type="EMBL" id="CP029494">
    <property type="protein sequence ID" value="AWN23516.1"/>
    <property type="molecule type" value="Genomic_DNA"/>
</dbReference>
<protein>
    <submittedName>
        <fullName evidence="2">DUF805 domain-containing protein</fullName>
    </submittedName>
</protein>